<dbReference type="InterPro" id="IPR036236">
    <property type="entry name" value="Znf_C2H2_sf"/>
</dbReference>
<dbReference type="InterPro" id="IPR001480">
    <property type="entry name" value="Bulb-type_lectin_dom"/>
</dbReference>
<dbReference type="SMART" id="SM00473">
    <property type="entry name" value="PAN_AP"/>
    <property type="match status" value="1"/>
</dbReference>
<evidence type="ECO:0000256" key="3">
    <source>
        <dbReference type="ARBA" id="ARBA00010617"/>
    </source>
</evidence>
<evidence type="ECO:0000259" key="26">
    <source>
        <dbReference type="PROSITE" id="PS50927"/>
    </source>
</evidence>
<dbReference type="InterPro" id="IPR008271">
    <property type="entry name" value="Ser/Thr_kinase_AS"/>
</dbReference>
<keyword evidence="16" id="KW-0503">Monooxygenase</keyword>
<evidence type="ECO:0000256" key="21">
    <source>
        <dbReference type="ARBA" id="ARBA00048679"/>
    </source>
</evidence>
<dbReference type="FunFam" id="3.30.200.20:FF:000250">
    <property type="entry name" value="Serine/threonine-protein kinase"/>
    <property type="match status" value="1"/>
</dbReference>
<feature type="region of interest" description="Disordered" evidence="24">
    <location>
        <begin position="1696"/>
        <end position="1744"/>
    </location>
</feature>
<dbReference type="InterPro" id="IPR018022">
    <property type="entry name" value="IPT"/>
</dbReference>
<dbReference type="InterPro" id="IPR050651">
    <property type="entry name" value="Plant_Cytochrome_P450_Monoox"/>
</dbReference>
<feature type="region of interest" description="Disordered" evidence="24">
    <location>
        <begin position="1"/>
        <end position="57"/>
    </location>
</feature>
<dbReference type="GO" id="GO:0005506">
    <property type="term" value="F:iron ion binding"/>
    <property type="evidence" value="ECO:0007669"/>
    <property type="project" value="InterPro"/>
</dbReference>
<dbReference type="CDD" id="cd14066">
    <property type="entry name" value="STKc_IRAK"/>
    <property type="match status" value="1"/>
</dbReference>
<dbReference type="Pfam" id="PF01453">
    <property type="entry name" value="B_lectin"/>
    <property type="match status" value="1"/>
</dbReference>
<dbReference type="Pfam" id="PF08276">
    <property type="entry name" value="PAN_2"/>
    <property type="match status" value="1"/>
</dbReference>
<keyword evidence="7" id="KW-0812">Transmembrane</keyword>
<dbReference type="Gene3D" id="1.10.510.10">
    <property type="entry name" value="Transferase(Phosphotransferase) domain 1"/>
    <property type="match status" value="1"/>
</dbReference>
<evidence type="ECO:0000256" key="22">
    <source>
        <dbReference type="PROSITE-ProRule" id="PRU10141"/>
    </source>
</evidence>
<dbReference type="SUPFAM" id="SSF56112">
    <property type="entry name" value="Protein kinase-like (PK-like)"/>
    <property type="match status" value="1"/>
</dbReference>
<dbReference type="GO" id="GO:0051707">
    <property type="term" value="P:response to other organism"/>
    <property type="evidence" value="ECO:0007669"/>
    <property type="project" value="UniProtKB-ARBA"/>
</dbReference>
<dbReference type="GO" id="GO:0048544">
    <property type="term" value="P:recognition of pollen"/>
    <property type="evidence" value="ECO:0007669"/>
    <property type="project" value="InterPro"/>
</dbReference>
<keyword evidence="9" id="KW-0732">Signal</keyword>
<dbReference type="CDD" id="cd00028">
    <property type="entry name" value="B_lectin"/>
    <property type="match status" value="1"/>
</dbReference>
<dbReference type="PANTHER" id="PTHR47947">
    <property type="entry name" value="CYTOCHROME P450 82C3-RELATED"/>
    <property type="match status" value="1"/>
</dbReference>
<evidence type="ECO:0000256" key="15">
    <source>
        <dbReference type="ARBA" id="ARBA00023004"/>
    </source>
</evidence>
<dbReference type="GO" id="GO:0008033">
    <property type="term" value="P:tRNA processing"/>
    <property type="evidence" value="ECO:0007669"/>
    <property type="project" value="InterPro"/>
</dbReference>
<proteinExistence type="inferred from homology"/>
<dbReference type="GO" id="GO:0016705">
    <property type="term" value="F:oxidoreductase activity, acting on paired donors, with incorporation or reduction of molecular oxygen"/>
    <property type="evidence" value="ECO:0007669"/>
    <property type="project" value="InterPro"/>
</dbReference>
<dbReference type="FunFam" id="1.10.630.10:FF:000081">
    <property type="entry name" value="Cytochrome P450 CYP81N5"/>
    <property type="match status" value="2"/>
</dbReference>
<feature type="domain" description="Protein kinase" evidence="25">
    <location>
        <begin position="640"/>
        <end position="914"/>
    </location>
</feature>
<keyword evidence="8" id="KW-0479">Metal-binding</keyword>
<dbReference type="SUPFAM" id="SSF48264">
    <property type="entry name" value="Cytochrome P450"/>
    <property type="match status" value="4"/>
</dbReference>
<dbReference type="InterPro" id="IPR017441">
    <property type="entry name" value="Protein_kinase_ATP_BS"/>
</dbReference>
<dbReference type="GO" id="GO:0020037">
    <property type="term" value="F:heme binding"/>
    <property type="evidence" value="ECO:0007669"/>
    <property type="project" value="InterPro"/>
</dbReference>
<dbReference type="InterPro" id="IPR036426">
    <property type="entry name" value="Bulb-type_lectin_dom_sf"/>
</dbReference>
<evidence type="ECO:0000256" key="12">
    <source>
        <dbReference type="ARBA" id="ARBA00022840"/>
    </source>
</evidence>
<dbReference type="PROSITE" id="PS50927">
    <property type="entry name" value="BULB_LECTIN"/>
    <property type="match status" value="1"/>
</dbReference>
<evidence type="ECO:0000256" key="20">
    <source>
        <dbReference type="ARBA" id="ARBA00047899"/>
    </source>
</evidence>
<feature type="compositionally biased region" description="Basic residues" evidence="24">
    <location>
        <begin position="40"/>
        <end position="57"/>
    </location>
</feature>
<dbReference type="GO" id="GO:0052381">
    <property type="term" value="F:tRNA dimethylallyltransferase activity"/>
    <property type="evidence" value="ECO:0007669"/>
    <property type="project" value="InterPro"/>
</dbReference>
<dbReference type="InterPro" id="IPR011009">
    <property type="entry name" value="Kinase-like_dom_sf"/>
</dbReference>
<comment type="similarity">
    <text evidence="23">Belongs to the IPP transferase family.</text>
</comment>
<dbReference type="InterPro" id="IPR000858">
    <property type="entry name" value="S_locus_glycoprot_dom"/>
</dbReference>
<evidence type="ECO:0000259" key="27">
    <source>
        <dbReference type="PROSITE" id="PS50948"/>
    </source>
</evidence>
<dbReference type="FunFam" id="3.30.160.60:FF:002405">
    <property type="entry name" value="tRNA dimethylallyltransferase"/>
    <property type="match status" value="1"/>
</dbReference>
<evidence type="ECO:0000256" key="24">
    <source>
        <dbReference type="SAM" id="MobiDB-lite"/>
    </source>
</evidence>
<dbReference type="PRINTS" id="PR00463">
    <property type="entry name" value="EP450I"/>
</dbReference>
<dbReference type="Proteomes" id="UP001341281">
    <property type="component" value="Chromosome 08"/>
</dbReference>
<keyword evidence="12 22" id="KW-0067">ATP-binding</keyword>
<keyword evidence="29" id="KW-1185">Reference proteome</keyword>
<evidence type="ECO:0000256" key="7">
    <source>
        <dbReference type="ARBA" id="ARBA00022692"/>
    </source>
</evidence>
<dbReference type="EC" id="2.7.11.1" evidence="4"/>
<dbReference type="Pfam" id="PF00067">
    <property type="entry name" value="p450"/>
    <property type="match status" value="3"/>
</dbReference>
<dbReference type="Gene3D" id="3.30.200.20">
    <property type="entry name" value="Phosphorylase Kinase, domain 1"/>
    <property type="match status" value="1"/>
</dbReference>
<dbReference type="PANTHER" id="PTHR47947:SF62">
    <property type="entry name" value="CYTOCHROME P450, FAMILY 81, SUBFAMILY D, POLYPEPTIDE 5"/>
    <property type="match status" value="1"/>
</dbReference>
<evidence type="ECO:0000256" key="11">
    <source>
        <dbReference type="ARBA" id="ARBA00022777"/>
    </source>
</evidence>
<organism evidence="28 29">
    <name type="scientific">Paspalum notatum var. saurae</name>
    <dbReference type="NCBI Taxonomy" id="547442"/>
    <lineage>
        <taxon>Eukaryota</taxon>
        <taxon>Viridiplantae</taxon>
        <taxon>Streptophyta</taxon>
        <taxon>Embryophyta</taxon>
        <taxon>Tracheophyta</taxon>
        <taxon>Spermatophyta</taxon>
        <taxon>Magnoliopsida</taxon>
        <taxon>Liliopsida</taxon>
        <taxon>Poales</taxon>
        <taxon>Poaceae</taxon>
        <taxon>PACMAD clade</taxon>
        <taxon>Panicoideae</taxon>
        <taxon>Andropogonodae</taxon>
        <taxon>Paspaleae</taxon>
        <taxon>Paspalinae</taxon>
        <taxon>Paspalum</taxon>
    </lineage>
</organism>
<dbReference type="GO" id="GO:0005524">
    <property type="term" value="F:ATP binding"/>
    <property type="evidence" value="ECO:0007669"/>
    <property type="project" value="UniProtKB-UniRule"/>
</dbReference>
<evidence type="ECO:0000256" key="8">
    <source>
        <dbReference type="ARBA" id="ARBA00022723"/>
    </source>
</evidence>
<feature type="compositionally biased region" description="Basic residues" evidence="24">
    <location>
        <begin position="2150"/>
        <end position="2167"/>
    </location>
</feature>
<dbReference type="PROSITE" id="PS00086">
    <property type="entry name" value="CYTOCHROME_P450"/>
    <property type="match status" value="1"/>
</dbReference>
<comment type="subcellular location">
    <subcellularLocation>
        <location evidence="2">Membrane</location>
        <topology evidence="2">Single-pass type I membrane protein</topology>
    </subcellularLocation>
</comment>
<keyword evidence="5" id="KW-0349">Heme</keyword>
<dbReference type="EMBL" id="CP144752">
    <property type="protein sequence ID" value="WVZ90979.1"/>
    <property type="molecule type" value="Genomic_DNA"/>
</dbReference>
<dbReference type="NCBIfam" id="TIGR00174">
    <property type="entry name" value="miaA"/>
    <property type="match status" value="1"/>
</dbReference>
<feature type="domain" description="Apple" evidence="27">
    <location>
        <begin position="479"/>
        <end position="563"/>
    </location>
</feature>
<dbReference type="HAMAP" id="MF_00185">
    <property type="entry name" value="IPP_trans"/>
    <property type="match status" value="1"/>
</dbReference>
<dbReference type="SUPFAM" id="SSF52540">
    <property type="entry name" value="P-loop containing nucleoside triphosphate hydrolases"/>
    <property type="match status" value="1"/>
</dbReference>
<reference evidence="28 29" key="1">
    <citation type="submission" date="2024-02" db="EMBL/GenBank/DDBJ databases">
        <title>High-quality chromosome-scale genome assembly of Pensacola bahiagrass (Paspalum notatum Flugge var. saurae).</title>
        <authorList>
            <person name="Vega J.M."/>
            <person name="Podio M."/>
            <person name="Orjuela J."/>
            <person name="Siena L.A."/>
            <person name="Pessino S.C."/>
            <person name="Combes M.C."/>
            <person name="Mariac C."/>
            <person name="Albertini E."/>
            <person name="Pupilli F."/>
            <person name="Ortiz J.P.A."/>
            <person name="Leblanc O."/>
        </authorList>
    </citation>
    <scope>NUCLEOTIDE SEQUENCE [LARGE SCALE GENOMIC DNA]</scope>
    <source>
        <strain evidence="28">R1</strain>
        <tissue evidence="28">Leaf</tissue>
    </source>
</reference>
<evidence type="ECO:0000256" key="4">
    <source>
        <dbReference type="ARBA" id="ARBA00012513"/>
    </source>
</evidence>
<feature type="domain" description="Bulb-type lectin" evidence="26">
    <location>
        <begin position="160"/>
        <end position="283"/>
    </location>
</feature>
<evidence type="ECO:0000256" key="14">
    <source>
        <dbReference type="ARBA" id="ARBA00023002"/>
    </source>
</evidence>
<evidence type="ECO:0000256" key="17">
    <source>
        <dbReference type="ARBA" id="ARBA00023136"/>
    </source>
</evidence>
<evidence type="ECO:0000256" key="1">
    <source>
        <dbReference type="ARBA" id="ARBA00001971"/>
    </source>
</evidence>
<dbReference type="Gene3D" id="2.90.10.10">
    <property type="entry name" value="Bulb-type lectin domain"/>
    <property type="match status" value="1"/>
</dbReference>
<dbReference type="SMART" id="SM00108">
    <property type="entry name" value="B_lectin"/>
    <property type="match status" value="1"/>
</dbReference>
<dbReference type="Gene3D" id="1.10.630.10">
    <property type="entry name" value="Cytochrome P450"/>
    <property type="match status" value="4"/>
</dbReference>
<evidence type="ECO:0000256" key="23">
    <source>
        <dbReference type="RuleBase" id="RU003785"/>
    </source>
</evidence>
<dbReference type="Gene3D" id="1.10.20.140">
    <property type="match status" value="1"/>
</dbReference>
<dbReference type="GO" id="GO:0004674">
    <property type="term" value="F:protein serine/threonine kinase activity"/>
    <property type="evidence" value="ECO:0007669"/>
    <property type="project" value="UniProtKB-EC"/>
</dbReference>
<dbReference type="InterPro" id="IPR027417">
    <property type="entry name" value="P-loop_NTPase"/>
</dbReference>
<dbReference type="FunFam" id="1.10.630.10:FF:000126">
    <property type="entry name" value="Predicted protein"/>
    <property type="match status" value="1"/>
</dbReference>
<dbReference type="Pfam" id="PF01715">
    <property type="entry name" value="IPPT"/>
    <property type="match status" value="1"/>
</dbReference>
<evidence type="ECO:0000256" key="6">
    <source>
        <dbReference type="ARBA" id="ARBA00022679"/>
    </source>
</evidence>
<comment type="catalytic activity">
    <reaction evidence="20">
        <text>L-threonyl-[protein] + ATP = O-phospho-L-threonyl-[protein] + ADP + H(+)</text>
        <dbReference type="Rhea" id="RHEA:46608"/>
        <dbReference type="Rhea" id="RHEA-COMP:11060"/>
        <dbReference type="Rhea" id="RHEA-COMP:11605"/>
        <dbReference type="ChEBI" id="CHEBI:15378"/>
        <dbReference type="ChEBI" id="CHEBI:30013"/>
        <dbReference type="ChEBI" id="CHEBI:30616"/>
        <dbReference type="ChEBI" id="CHEBI:61977"/>
        <dbReference type="ChEBI" id="CHEBI:456216"/>
        <dbReference type="EC" id="2.7.11.1"/>
    </reaction>
</comment>
<comment type="cofactor">
    <cofactor evidence="1">
        <name>heme</name>
        <dbReference type="ChEBI" id="CHEBI:30413"/>
    </cofactor>
</comment>
<keyword evidence="18" id="KW-1015">Disulfide bond</keyword>
<dbReference type="SUPFAM" id="SSF57414">
    <property type="entry name" value="Hairpin loop containing domain-like"/>
    <property type="match status" value="1"/>
</dbReference>
<comment type="similarity">
    <text evidence="3">Belongs to the cytochrome P450 family.</text>
</comment>
<evidence type="ECO:0000256" key="18">
    <source>
        <dbReference type="ARBA" id="ARBA00023157"/>
    </source>
</evidence>
<dbReference type="PRINTS" id="PR00385">
    <property type="entry name" value="P450"/>
</dbReference>
<dbReference type="PROSITE" id="PS50948">
    <property type="entry name" value="PAN"/>
    <property type="match status" value="1"/>
</dbReference>
<dbReference type="Gene3D" id="3.30.160.60">
    <property type="entry name" value="Classic Zinc Finger"/>
    <property type="match status" value="1"/>
</dbReference>
<comment type="catalytic activity">
    <reaction evidence="21">
        <text>L-seryl-[protein] + ATP = O-phospho-L-seryl-[protein] + ADP + H(+)</text>
        <dbReference type="Rhea" id="RHEA:17989"/>
        <dbReference type="Rhea" id="RHEA-COMP:9863"/>
        <dbReference type="Rhea" id="RHEA-COMP:11604"/>
        <dbReference type="ChEBI" id="CHEBI:15378"/>
        <dbReference type="ChEBI" id="CHEBI:29999"/>
        <dbReference type="ChEBI" id="CHEBI:30616"/>
        <dbReference type="ChEBI" id="CHEBI:83421"/>
        <dbReference type="ChEBI" id="CHEBI:456216"/>
        <dbReference type="EC" id="2.7.11.1"/>
    </reaction>
</comment>
<sequence>MQWSGSGPSSPPVLHLTVVDPGKPRNHRKGPQHEGDGKLRRGRRRRPGARERGARRHRLRWRRERRRPWRCGPAARTNDWSVSALLVSSLDAALECFTTCDAAPADRPRLLAGDLLGGGNTLLLWAPYNDHWRALRRFFVARLLSAPRLAARAPPTAKLRSPLSSSRLVSNNSKFALGFFKLGDSKSFNYTNPYTYLGIWFNKVPKLTPLWSANGESPVINPTSPELAIAGDGNLVILDQATRSIIWSTHANTTTNDTVAVLLNDGNLVLRSASNSSNIFWQSFDYPTDTFFAGAKIGWNKVTGLNRRLVSRKNLIDQAPGLYTAELQRNGVGYLLWNSTVEIGNTGKWNGHYFSLAPEMIGNSDNSTSFEYVNNDKEVYFTWILHDETAIILSQLDVFGQGVVSVWLGELQDWVIIYRYPVLQCDAYATCGPFTVCDENVNEDPVCNCMKGFSISSPRDWELGDRRDGCTRNIPLQRCGIGDSSNTDLTDKFYAVQQVRLPNDAMKMQTATSEDDCSQVCLANCSCTAYSYGKGGCSVWHGKLTNVKVQSDENGEILYLRLAATEVPWAARKKNSNAIGIGARIGAAIGASTAAFGLMILGLMIWRRKGKWFSRTQLGDIQCSIGITTFRYVDLEHATKNFSEKLGGGSFGSVFKGYLSDSFTLAVKRLDGAKQGEKQFRAEVSSVGIIQHINLVKLIGFCCEGDQRLLVYEYMPNHSLDAQLFKASDAVLDWNLRFQIAIGVARGLAYLHTGCRDCIIHCDIKPENILLDASFVPKIADFGMAKILGREFSHAITTMRGTIGYLAPEWISGAPVTSKVDVYSYGMVLFELVSGRRNSSQEYFKDGDYSAFFPMQVARKLLSGDIGSLVDANLHGKANLEEVERVCKVACWCIQDSEFDRPTMTEVVQFLEGLSELDMPPVPRLLKAITGGYAATTERACSPTSEAMSIAILSAGTDTSALTTEWAMALLLQHPEAMRKARAEIDAHVATSRLVEESDITNLPYLQCVVKETLRLCPVAPIIPAHEAMEDCTVGGFHVRRGTMILVNAWAIHRDPNLWDAPEQFRPERFLDDAGVVTTVTAPMLPFGLERRRCPGEGMAMRLVSLTVATLVQCFEWDACGGGAIDMAEGVGLTMPMATPLAAACRPREFVKSMLSDSGAQRSSCHLPAMDTAATAVASGDALPLAVVALLTVSLLVAVAAIRSRRARGEAPSPPSLPLLGHLHLLGKPLHRSLAALAAAHGAAPILTLRLGARRALLVSTHAAAEECFTARDAALAGRPRLLAGDILGYGYTSILWAPYGDHWRRLRKFLTLNLLSSSRLAARAADRRAEVAALVEALLRDASAASDGAPATVTLRPRLFEFVLNVILRALVGAYVPGSDVGRFQDVVEEGFKANGAPSVSDFYPALRWVDRLRGVHEALARLQARRDALLDGLVDDRLRRKRDGAGGRDEESAGAIDELLSLQEIEPEYYTDGVIKGLVMSVISAGTDTSSLTTEWAMAQLLLHPAAMEKVRAEIDAHVGAARLVEESDIADLPYLQCVVKETLRLSPVGPIIPAHEAMEDCTVGGFHVRRGTMVLVNAWAIHRDPKVWDAPEEFRPERFLDGGTVTAAAVPMLPFRLGRRRCPGEGMATRLVSLALAALVQCFEWDVGEGGAIDMAEGAGLSMPMATPLAAVCRPRDACSRGRAGVRLATCRAAGPSNPRSATEMAHPTASASASASALPAANPSPGADDEGATRSLPQSESGRGKVVIVMGATGAGKSRLAVDLAAHFAGVEVVSADSMQLYRGLDVLTNKVPLHEQNGVPHHLLSVVDPSVEFTCRDFRDHAVPIIQGILDHGGLPVIVGGTNFYIQALVSPFLFDDMAEEMQDCTLSDHLGDIGGGYECLKEIDPVAAQRIHPNDHRKIKRYLELYAAMGTLPSDLFQGEAAKKWGRPSGSRFDSCFLWVDADLQALDSYVNKRVDCMMDSGLLDEVCNIYDADAVYTQGLRQAIGVREFDEFFRVYLARKEAGGLETASSASLLKSIHDDQLKSLLDEAVSQLKTNTRRLVRRQRRRLHRLGKDFGWSLHRVDATEAFCCATGDSWQKKVVEPCVDVVKRFLSDGTTLLATESDSDGTVGAGVPSRELWTQYVCEACDKRVLRGAHEWEQHKQGRGHRKRVQRLKQKKSLRPSPSPERFLYTGAVTAAAMLSFGLGRRRRPGDSSCQLDSCCAPCKTRAKAMDAPAMGTATGDAPLLLHVLAVVSLLVAAAVILSKRGRRKHGNSAPSPPGRPLLGHLHLLGKPLHRSLAALAAAHGGGGGGLAPLLSLKLGARPALLVSAHGAAEECFTAHDAALAGRPRVLAGDRLGYGYTMVVWASHGDLWRALRRLLAVEIFSASRLAARAADRRAEVAALVENLLLDPRTTTTTLRPRLFELVLNVMLRAVTGERARGADVRAFQGIVEETFAVSGAPSVGDFFPALRWVDRLRGVDAALVRLQARRDAFVAGLVADQRRGRRGAAGAGDGRDAEMRSIIDELLSLQETDPEYYTDTIIKGVVLMLLTAGTDTSALTTEWAMAQLLAHPEALQKARAEIDANVGTARMVEESDITNLPYLQCVVKETLRLCPVGPVIPAHEAMEDCTVGGFHVRRGTMVLVNAWAIHRDPKLWDAPEEFLPERFLDGGTVTMPMMLPFGLGRRRCPGEGLALRLVSLTVAALVQCFEWNLGEGGGVDMAEGVGLTMPMATPLAAVCQPREFVKSMLSAAT</sequence>
<evidence type="ECO:0000256" key="2">
    <source>
        <dbReference type="ARBA" id="ARBA00004479"/>
    </source>
</evidence>
<dbReference type="Pfam" id="PF00069">
    <property type="entry name" value="Pkinase"/>
    <property type="match status" value="1"/>
</dbReference>
<keyword evidence="11" id="KW-0418">Kinase</keyword>
<dbReference type="GO" id="GO:0004497">
    <property type="term" value="F:monooxygenase activity"/>
    <property type="evidence" value="ECO:0007669"/>
    <property type="project" value="UniProtKB-KW"/>
</dbReference>
<keyword evidence="10 22" id="KW-0547">Nucleotide-binding</keyword>
<dbReference type="InterPro" id="IPR000719">
    <property type="entry name" value="Prot_kinase_dom"/>
</dbReference>
<protein>
    <recommendedName>
        <fullName evidence="4">non-specific serine/threonine protein kinase</fullName>
        <ecNumber evidence="4">2.7.11.1</ecNumber>
    </recommendedName>
</protein>
<dbReference type="InterPro" id="IPR002401">
    <property type="entry name" value="Cyt_P450_E_grp-I"/>
</dbReference>
<evidence type="ECO:0000256" key="19">
    <source>
        <dbReference type="ARBA" id="ARBA00023170"/>
    </source>
</evidence>
<feature type="region of interest" description="Disordered" evidence="24">
    <location>
        <begin position="2145"/>
        <end position="2174"/>
    </location>
</feature>
<dbReference type="InterPro" id="IPR017972">
    <property type="entry name" value="Cyt_P450_CS"/>
</dbReference>
<dbReference type="CDD" id="cd01098">
    <property type="entry name" value="PAN_AP_plant"/>
    <property type="match status" value="1"/>
</dbReference>
<dbReference type="Pfam" id="PF00954">
    <property type="entry name" value="S_locus_glycop"/>
    <property type="match status" value="1"/>
</dbReference>
<keyword evidence="13" id="KW-1133">Transmembrane helix</keyword>
<evidence type="ECO:0000313" key="29">
    <source>
        <dbReference type="Proteomes" id="UP001341281"/>
    </source>
</evidence>
<evidence type="ECO:0000256" key="16">
    <source>
        <dbReference type="ARBA" id="ARBA00023033"/>
    </source>
</evidence>
<keyword evidence="6 23" id="KW-0808">Transferase</keyword>
<dbReference type="PROSITE" id="PS00107">
    <property type="entry name" value="PROTEIN_KINASE_ATP"/>
    <property type="match status" value="1"/>
</dbReference>
<dbReference type="SMART" id="SM00220">
    <property type="entry name" value="S_TKc"/>
    <property type="match status" value="1"/>
</dbReference>
<dbReference type="FunFam" id="2.90.10.10:FF:000002">
    <property type="entry name" value="Serine/threonine-protein kinase"/>
    <property type="match status" value="1"/>
</dbReference>
<gene>
    <name evidence="28" type="ORF">U9M48_037219</name>
</gene>
<evidence type="ECO:0000256" key="10">
    <source>
        <dbReference type="ARBA" id="ARBA00022741"/>
    </source>
</evidence>
<evidence type="ECO:0000256" key="9">
    <source>
        <dbReference type="ARBA" id="ARBA00022729"/>
    </source>
</evidence>
<evidence type="ECO:0000259" key="25">
    <source>
        <dbReference type="PROSITE" id="PS50011"/>
    </source>
</evidence>
<dbReference type="InterPro" id="IPR036396">
    <property type="entry name" value="Cyt_P450_sf"/>
</dbReference>
<dbReference type="SUPFAM" id="SSF57667">
    <property type="entry name" value="beta-beta-alpha zinc fingers"/>
    <property type="match status" value="1"/>
</dbReference>
<dbReference type="SUPFAM" id="SSF51110">
    <property type="entry name" value="alpha-D-mannose-specific plant lectins"/>
    <property type="match status" value="1"/>
</dbReference>
<dbReference type="InterPro" id="IPR001128">
    <property type="entry name" value="Cyt_P450"/>
</dbReference>
<keyword evidence="14" id="KW-0560">Oxidoreductase</keyword>
<name>A0AAQ3UFY7_PASNO</name>
<dbReference type="GO" id="GO:0016020">
    <property type="term" value="C:membrane"/>
    <property type="evidence" value="ECO:0007669"/>
    <property type="project" value="UniProtKB-SubCell"/>
</dbReference>
<keyword evidence="17" id="KW-0472">Membrane</keyword>
<evidence type="ECO:0000256" key="5">
    <source>
        <dbReference type="ARBA" id="ARBA00022617"/>
    </source>
</evidence>
<feature type="compositionally biased region" description="Low complexity" evidence="24">
    <location>
        <begin position="1709"/>
        <end position="1730"/>
    </location>
</feature>
<evidence type="ECO:0000313" key="28">
    <source>
        <dbReference type="EMBL" id="WVZ90979.1"/>
    </source>
</evidence>
<dbReference type="PROSITE" id="PS50011">
    <property type="entry name" value="PROTEIN_KINASE_DOM"/>
    <property type="match status" value="1"/>
</dbReference>
<keyword evidence="15" id="KW-0408">Iron</keyword>
<feature type="binding site" evidence="22">
    <location>
        <position position="668"/>
    </location>
    <ligand>
        <name>ATP</name>
        <dbReference type="ChEBI" id="CHEBI:30616"/>
    </ligand>
</feature>
<dbReference type="Gene3D" id="3.40.50.300">
    <property type="entry name" value="P-loop containing nucleotide triphosphate hydrolases"/>
    <property type="match status" value="1"/>
</dbReference>
<keyword evidence="19" id="KW-0675">Receptor</keyword>
<evidence type="ECO:0000256" key="13">
    <source>
        <dbReference type="ARBA" id="ARBA00022989"/>
    </source>
</evidence>
<dbReference type="InterPro" id="IPR003609">
    <property type="entry name" value="Pan_app"/>
</dbReference>
<accession>A0AAQ3UFY7</accession>
<dbReference type="PROSITE" id="PS00108">
    <property type="entry name" value="PROTEIN_KINASE_ST"/>
    <property type="match status" value="1"/>
</dbReference>
<dbReference type="FunFam" id="1.10.510.10:FF:000227">
    <property type="entry name" value="Serine/threonine-protein kinase"/>
    <property type="match status" value="1"/>
</dbReference>